<accession>A0ABS4KC31</accession>
<dbReference type="Pfam" id="PF12650">
    <property type="entry name" value="DUF3784"/>
    <property type="match status" value="1"/>
</dbReference>
<name>A0ABS4KC31_9FIRM</name>
<keyword evidence="1" id="KW-0472">Membrane</keyword>
<evidence type="ECO:0000313" key="2">
    <source>
        <dbReference type="EMBL" id="MBP2024721.1"/>
    </source>
</evidence>
<evidence type="ECO:0000313" key="3">
    <source>
        <dbReference type="Proteomes" id="UP001519306"/>
    </source>
</evidence>
<gene>
    <name evidence="2" type="ORF">J2Z71_000237</name>
</gene>
<dbReference type="Proteomes" id="UP001519306">
    <property type="component" value="Unassembled WGS sequence"/>
</dbReference>
<feature type="transmembrane region" description="Helical" evidence="1">
    <location>
        <begin position="6"/>
        <end position="25"/>
    </location>
</feature>
<proteinExistence type="predicted"/>
<dbReference type="EMBL" id="JAGGLJ010000002">
    <property type="protein sequence ID" value="MBP2024721.1"/>
    <property type="molecule type" value="Genomic_DNA"/>
</dbReference>
<organism evidence="2 3">
    <name type="scientific">Peptoniphilus stercorisuis</name>
    <dbReference type="NCBI Taxonomy" id="1436965"/>
    <lineage>
        <taxon>Bacteria</taxon>
        <taxon>Bacillati</taxon>
        <taxon>Bacillota</taxon>
        <taxon>Tissierellia</taxon>
        <taxon>Tissierellales</taxon>
        <taxon>Peptoniphilaceae</taxon>
        <taxon>Peptoniphilus</taxon>
    </lineage>
</organism>
<dbReference type="RefSeq" id="WP_210060030.1">
    <property type="nucleotide sequence ID" value="NZ_JAGGLJ010000002.1"/>
</dbReference>
<sequence>MNNGVFITLAIAAILMFFVIIFTILKGKAAKLIGKFNNLPREEKELYDTDLLCKDTRNRLLIYIVIMLVGAVLSYFISGKMAYIALIAFIAYLSTDLKINPRKSFEKYKIKKNN</sequence>
<evidence type="ECO:0000256" key="1">
    <source>
        <dbReference type="SAM" id="Phobius"/>
    </source>
</evidence>
<feature type="transmembrane region" description="Helical" evidence="1">
    <location>
        <begin position="60"/>
        <end position="77"/>
    </location>
</feature>
<keyword evidence="1" id="KW-1133">Transmembrane helix</keyword>
<protein>
    <submittedName>
        <fullName evidence="2">H+/gluconate symporter-like permease</fullName>
    </submittedName>
</protein>
<keyword evidence="3" id="KW-1185">Reference proteome</keyword>
<comment type="caution">
    <text evidence="2">The sequence shown here is derived from an EMBL/GenBank/DDBJ whole genome shotgun (WGS) entry which is preliminary data.</text>
</comment>
<dbReference type="InterPro" id="IPR017259">
    <property type="entry name" value="UCP037672"/>
</dbReference>
<reference evidence="2 3" key="1">
    <citation type="submission" date="2021-03" db="EMBL/GenBank/DDBJ databases">
        <title>Genomic Encyclopedia of Type Strains, Phase IV (KMG-IV): sequencing the most valuable type-strain genomes for metagenomic binning, comparative biology and taxonomic classification.</title>
        <authorList>
            <person name="Goeker M."/>
        </authorList>
    </citation>
    <scope>NUCLEOTIDE SEQUENCE [LARGE SCALE GENOMIC DNA]</scope>
    <source>
        <strain evidence="2 3">DSM 27563</strain>
    </source>
</reference>
<feature type="transmembrane region" description="Helical" evidence="1">
    <location>
        <begin position="83"/>
        <end position="99"/>
    </location>
</feature>
<keyword evidence="1" id="KW-0812">Transmembrane</keyword>